<sequence length="123" mass="13381">MNALLKAKSAYAAAKAPTRTARDTEYEIMARITHRMIAANAKGADGFTELVSAVTDNRKLWALFSADMAKPGNKLPDSLKGRLFHLAQFTREHSSKVLARKATVQPLVEINTAILRGLRSGAS</sequence>
<dbReference type="RefSeq" id="WP_058290600.1">
    <property type="nucleotide sequence ID" value="NZ_CYSD01000037.1"/>
</dbReference>
<accession>A0A0P1GX71</accession>
<proteinExistence type="predicted"/>
<dbReference type="STRING" id="928856.SAMN04488049_101129"/>
<dbReference type="Pfam" id="PF07309">
    <property type="entry name" value="FlaF"/>
    <property type="match status" value="1"/>
</dbReference>
<name>A0A0P1GX71_9RHOB</name>
<keyword evidence="1" id="KW-0969">Cilium</keyword>
<dbReference type="OrthoDB" id="9808944at2"/>
<keyword evidence="2" id="KW-1185">Reference proteome</keyword>
<dbReference type="InterPro" id="IPR010845">
    <property type="entry name" value="FlaF"/>
</dbReference>
<organism evidence="1 2">
    <name type="scientific">Tritonibacter multivorans</name>
    <dbReference type="NCBI Taxonomy" id="928856"/>
    <lineage>
        <taxon>Bacteria</taxon>
        <taxon>Pseudomonadati</taxon>
        <taxon>Pseudomonadota</taxon>
        <taxon>Alphaproteobacteria</taxon>
        <taxon>Rhodobacterales</taxon>
        <taxon>Paracoccaceae</taxon>
        <taxon>Tritonibacter</taxon>
    </lineage>
</organism>
<evidence type="ECO:0000313" key="2">
    <source>
        <dbReference type="Proteomes" id="UP000052022"/>
    </source>
</evidence>
<dbReference type="GO" id="GO:0044781">
    <property type="term" value="P:bacterial-type flagellum organization"/>
    <property type="evidence" value="ECO:0007669"/>
    <property type="project" value="InterPro"/>
</dbReference>
<dbReference type="NCBIfam" id="NF009435">
    <property type="entry name" value="PRK12794.1"/>
    <property type="match status" value="1"/>
</dbReference>
<dbReference type="Proteomes" id="UP000052022">
    <property type="component" value="Unassembled WGS sequence"/>
</dbReference>
<keyword evidence="1" id="KW-0282">Flagellum</keyword>
<dbReference type="EMBL" id="CYSD01000037">
    <property type="protein sequence ID" value="CUH79815.1"/>
    <property type="molecule type" value="Genomic_DNA"/>
</dbReference>
<gene>
    <name evidence="1" type="ORF">TRM7557_02589</name>
</gene>
<keyword evidence="1" id="KW-0966">Cell projection</keyword>
<protein>
    <submittedName>
        <fullName evidence="1">Flagellar biosynthesis regulatory protein FlaF</fullName>
    </submittedName>
</protein>
<dbReference type="AlphaFoldDB" id="A0A0P1GX71"/>
<reference evidence="1 2" key="1">
    <citation type="submission" date="2015-09" db="EMBL/GenBank/DDBJ databases">
        <authorList>
            <consortium name="Swine Surveillance"/>
        </authorList>
    </citation>
    <scope>NUCLEOTIDE SEQUENCE [LARGE SCALE GENOMIC DNA]</scope>
    <source>
        <strain evidence="1 2">CECT 7557</strain>
    </source>
</reference>
<evidence type="ECO:0000313" key="1">
    <source>
        <dbReference type="EMBL" id="CUH79815.1"/>
    </source>
</evidence>